<protein>
    <submittedName>
        <fullName evidence="2">Sugar ABC transporter substrate-binding protein</fullName>
    </submittedName>
</protein>
<dbReference type="CDD" id="cd13585">
    <property type="entry name" value="PBP2_TMBP_like"/>
    <property type="match status" value="1"/>
</dbReference>
<evidence type="ECO:0000313" key="3">
    <source>
        <dbReference type="Proteomes" id="UP001501521"/>
    </source>
</evidence>
<organism evidence="2 3">
    <name type="scientific">Tessaracoccus lubricantis</name>
    <dbReference type="NCBI Taxonomy" id="545543"/>
    <lineage>
        <taxon>Bacteria</taxon>
        <taxon>Bacillati</taxon>
        <taxon>Actinomycetota</taxon>
        <taxon>Actinomycetes</taxon>
        <taxon>Propionibacteriales</taxon>
        <taxon>Propionibacteriaceae</taxon>
        <taxon>Tessaracoccus</taxon>
    </lineage>
</organism>
<accession>A0ABP9F3Z3</accession>
<evidence type="ECO:0000313" key="2">
    <source>
        <dbReference type="EMBL" id="GAA4892229.1"/>
    </source>
</evidence>
<dbReference type="Proteomes" id="UP001501521">
    <property type="component" value="Unassembled WGS sequence"/>
</dbReference>
<dbReference type="InterPro" id="IPR050490">
    <property type="entry name" value="Bact_solute-bd_prot1"/>
</dbReference>
<dbReference type="EMBL" id="BAABLV010000010">
    <property type="protein sequence ID" value="GAA4892229.1"/>
    <property type="molecule type" value="Genomic_DNA"/>
</dbReference>
<dbReference type="InterPro" id="IPR006059">
    <property type="entry name" value="SBP"/>
</dbReference>
<dbReference type="PANTHER" id="PTHR43649">
    <property type="entry name" value="ARABINOSE-BINDING PROTEIN-RELATED"/>
    <property type="match status" value="1"/>
</dbReference>
<name>A0ABP9F3Z3_9ACTN</name>
<dbReference type="Gene3D" id="3.40.190.10">
    <property type="entry name" value="Periplasmic binding protein-like II"/>
    <property type="match status" value="2"/>
</dbReference>
<feature type="chain" id="PRO_5046065928" evidence="1">
    <location>
        <begin position="23"/>
        <end position="430"/>
    </location>
</feature>
<keyword evidence="1" id="KW-0732">Signal</keyword>
<keyword evidence="3" id="KW-1185">Reference proteome</keyword>
<reference evidence="3" key="1">
    <citation type="journal article" date="2019" name="Int. J. Syst. Evol. Microbiol.">
        <title>The Global Catalogue of Microorganisms (GCM) 10K type strain sequencing project: providing services to taxonomists for standard genome sequencing and annotation.</title>
        <authorList>
            <consortium name="The Broad Institute Genomics Platform"/>
            <consortium name="The Broad Institute Genome Sequencing Center for Infectious Disease"/>
            <person name="Wu L."/>
            <person name="Ma J."/>
        </authorList>
    </citation>
    <scope>NUCLEOTIDE SEQUENCE [LARGE SCALE GENOMIC DNA]</scope>
    <source>
        <strain evidence="3">JCM 19125</strain>
    </source>
</reference>
<dbReference type="RefSeq" id="WP_345578939.1">
    <property type="nucleotide sequence ID" value="NZ_BAABLV010000010.1"/>
</dbReference>
<gene>
    <name evidence="2" type="ORF">GCM10025789_06510</name>
</gene>
<sequence>MKLTRNLAAAAATITLVLPLTACGGGAGGAAQDADVTSITVVSGNNPWVQGIEKHLAEYQEETGVEVNIETYGNEQLNDQYKVKLNSSDSNFDVMVFQVQDVMREFSRNQWLTDVSDRVGAEGWNWEDFQESSRDAVTLDGAIYGVPLMTERHVMYYRKDLLEAAGIEVPTTLEELEAAAKALHNPDENMTGIAMRGQNVPAVTQFSSFLYSFGGDFQDGDTATINTPEAIEAYETYGRLLRESGPVGVTSMGWVEASALFAQGRAAFYLDADSQAYTFLDPDSSAVVETVDYAPFPAGPAGAHPYSIVPWTAGINAYSEKKDAAWDFIQWATSEDMFKTLMAEDTVPSPRVSSWEDEAATSAFPEGLVNNVKATAETAIGHDRPQLEQVARAREFVGAPVVTAIDGGDVAAAAEQANAQFQELLDSDGQ</sequence>
<feature type="signal peptide" evidence="1">
    <location>
        <begin position="1"/>
        <end position="22"/>
    </location>
</feature>
<proteinExistence type="predicted"/>
<comment type="caution">
    <text evidence="2">The sequence shown here is derived from an EMBL/GenBank/DDBJ whole genome shotgun (WGS) entry which is preliminary data.</text>
</comment>
<evidence type="ECO:0000256" key="1">
    <source>
        <dbReference type="SAM" id="SignalP"/>
    </source>
</evidence>
<dbReference type="SUPFAM" id="SSF53850">
    <property type="entry name" value="Periplasmic binding protein-like II"/>
    <property type="match status" value="1"/>
</dbReference>
<dbReference type="PANTHER" id="PTHR43649:SF12">
    <property type="entry name" value="DIACETYLCHITOBIOSE BINDING PROTEIN DASA"/>
    <property type="match status" value="1"/>
</dbReference>
<dbReference type="Pfam" id="PF01547">
    <property type="entry name" value="SBP_bac_1"/>
    <property type="match status" value="1"/>
</dbReference>